<protein>
    <recommendedName>
        <fullName evidence="2">AMP-binding enzyme C-terminal domain-containing protein</fullName>
    </recommendedName>
</protein>
<dbReference type="EMBL" id="UINC01202540">
    <property type="protein sequence ID" value="SVE22391.1"/>
    <property type="molecule type" value="Genomic_DNA"/>
</dbReference>
<name>A0A383BRA9_9ZZZZ</name>
<sequence>YQAVLLHRGVRKNDHEVTNKNDSQVSKNPLGIFYMHNLARLPSFHTRIRPTAEAIVHGDLWITYSDSLNRSLQLAGWLKNRGMGVGTIVALGLTAHERLEVVLLKLGTVMDLERLVVECGEHSASFKISKDLIITDALPRNTSGKVLKREIRGRLQ</sequence>
<evidence type="ECO:0008006" key="2">
    <source>
        <dbReference type="Google" id="ProtNLM"/>
    </source>
</evidence>
<organism evidence="1">
    <name type="scientific">marine metagenome</name>
    <dbReference type="NCBI Taxonomy" id="408172"/>
    <lineage>
        <taxon>unclassified sequences</taxon>
        <taxon>metagenomes</taxon>
        <taxon>ecological metagenomes</taxon>
    </lineage>
</organism>
<gene>
    <name evidence="1" type="ORF">METZ01_LOCUS475245</name>
</gene>
<evidence type="ECO:0000313" key="1">
    <source>
        <dbReference type="EMBL" id="SVE22391.1"/>
    </source>
</evidence>
<dbReference type="AlphaFoldDB" id="A0A383BRA9"/>
<dbReference type="SUPFAM" id="SSF56801">
    <property type="entry name" value="Acetyl-CoA synthetase-like"/>
    <property type="match status" value="2"/>
</dbReference>
<reference evidence="1" key="1">
    <citation type="submission" date="2018-05" db="EMBL/GenBank/DDBJ databases">
        <authorList>
            <person name="Lanie J.A."/>
            <person name="Ng W.-L."/>
            <person name="Kazmierczak K.M."/>
            <person name="Andrzejewski T.M."/>
            <person name="Davidsen T.M."/>
            <person name="Wayne K.J."/>
            <person name="Tettelin H."/>
            <person name="Glass J.I."/>
            <person name="Rusch D."/>
            <person name="Podicherti R."/>
            <person name="Tsui H.-C.T."/>
            <person name="Winkler M.E."/>
        </authorList>
    </citation>
    <scope>NUCLEOTIDE SEQUENCE</scope>
</reference>
<feature type="non-terminal residue" evidence="1">
    <location>
        <position position="1"/>
    </location>
</feature>
<dbReference type="Gene3D" id="3.40.50.12780">
    <property type="entry name" value="N-terminal domain of ligase-like"/>
    <property type="match status" value="1"/>
</dbReference>
<dbReference type="InterPro" id="IPR042099">
    <property type="entry name" value="ANL_N_sf"/>
</dbReference>
<proteinExistence type="predicted"/>
<accession>A0A383BRA9</accession>